<name>A0A0E9WHM5_ANGAN</name>
<accession>A0A0E9WHM5</accession>
<reference evidence="1" key="1">
    <citation type="submission" date="2014-11" db="EMBL/GenBank/DDBJ databases">
        <authorList>
            <person name="Amaro Gonzalez C."/>
        </authorList>
    </citation>
    <scope>NUCLEOTIDE SEQUENCE</scope>
</reference>
<dbReference type="AlphaFoldDB" id="A0A0E9WHM5"/>
<organism evidence="1">
    <name type="scientific">Anguilla anguilla</name>
    <name type="common">European freshwater eel</name>
    <name type="synonym">Muraena anguilla</name>
    <dbReference type="NCBI Taxonomy" id="7936"/>
    <lineage>
        <taxon>Eukaryota</taxon>
        <taxon>Metazoa</taxon>
        <taxon>Chordata</taxon>
        <taxon>Craniata</taxon>
        <taxon>Vertebrata</taxon>
        <taxon>Euteleostomi</taxon>
        <taxon>Actinopterygii</taxon>
        <taxon>Neopterygii</taxon>
        <taxon>Teleostei</taxon>
        <taxon>Anguilliformes</taxon>
        <taxon>Anguillidae</taxon>
        <taxon>Anguilla</taxon>
    </lineage>
</organism>
<evidence type="ECO:0000313" key="1">
    <source>
        <dbReference type="EMBL" id="JAH89776.1"/>
    </source>
</evidence>
<reference evidence="1" key="2">
    <citation type="journal article" date="2015" name="Fish Shellfish Immunol.">
        <title>Early steps in the European eel (Anguilla anguilla)-Vibrio vulnificus interaction in the gills: Role of the RtxA13 toxin.</title>
        <authorList>
            <person name="Callol A."/>
            <person name="Pajuelo D."/>
            <person name="Ebbesson L."/>
            <person name="Teles M."/>
            <person name="MacKenzie S."/>
            <person name="Amaro C."/>
        </authorList>
    </citation>
    <scope>NUCLEOTIDE SEQUENCE</scope>
</reference>
<dbReference type="EMBL" id="GBXM01018801">
    <property type="protein sequence ID" value="JAH89776.1"/>
    <property type="molecule type" value="Transcribed_RNA"/>
</dbReference>
<proteinExistence type="predicted"/>
<sequence length="52" mass="5791">MFITRERGSLCSLLSGHWSSSGRIKGKLDYIMGFFLSVGREDLRRGVNGSIV</sequence>
<protein>
    <submittedName>
        <fullName evidence="1">Uncharacterized protein</fullName>
    </submittedName>
</protein>